<proteinExistence type="predicted"/>
<accession>A0ABT2NF85</accession>
<reference evidence="1 2" key="1">
    <citation type="journal article" date="2022" name="Front. Microbiol.">
        <title>High genomic differentiation and limited gene flow indicate recent cryptic speciation within the genus Laspinema (cyanobacteria).</title>
        <authorList>
            <person name="Stanojkovic A."/>
            <person name="Skoupy S."/>
            <person name="Skaloud P."/>
            <person name="Dvorak P."/>
        </authorList>
    </citation>
    <scope>NUCLEOTIDE SEQUENCE [LARGE SCALE GENOMIC DNA]</scope>
    <source>
        <strain evidence="1 2">D3b</strain>
    </source>
</reference>
<gene>
    <name evidence="1" type="ORF">NG792_26965</name>
</gene>
<organism evidence="1 2">
    <name type="scientific">Laspinema olomoucense D3b</name>
    <dbReference type="NCBI Taxonomy" id="2953688"/>
    <lineage>
        <taxon>Bacteria</taxon>
        <taxon>Bacillati</taxon>
        <taxon>Cyanobacteriota</taxon>
        <taxon>Cyanophyceae</taxon>
        <taxon>Oscillatoriophycideae</taxon>
        <taxon>Oscillatoriales</taxon>
        <taxon>Laspinemataceae</taxon>
        <taxon>Laspinema</taxon>
        <taxon>Laspinema olomoucense</taxon>
    </lineage>
</organism>
<evidence type="ECO:0000313" key="1">
    <source>
        <dbReference type="EMBL" id="MCT7981368.1"/>
    </source>
</evidence>
<evidence type="ECO:0000313" key="2">
    <source>
        <dbReference type="Proteomes" id="UP001525961"/>
    </source>
</evidence>
<keyword evidence="2" id="KW-1185">Reference proteome</keyword>
<sequence length="109" mass="11889">MLTGVCFSYVPNLPKSFGRGICLGIEPRRIVSTPSGLAVLVVGRNRAGGNRGYPVAGELVENKRSLRRSPESLGSPDKCRDRQLSSKAIASYSRYGSGYYCLQCRVTRC</sequence>
<comment type="caution">
    <text evidence="1">The sequence shown here is derived from an EMBL/GenBank/DDBJ whole genome shotgun (WGS) entry which is preliminary data.</text>
</comment>
<name>A0ABT2NF85_9CYAN</name>
<protein>
    <submittedName>
        <fullName evidence="1">Uncharacterized protein</fullName>
    </submittedName>
</protein>
<dbReference type="EMBL" id="JAMXFA010000064">
    <property type="protein sequence ID" value="MCT7981368.1"/>
    <property type="molecule type" value="Genomic_DNA"/>
</dbReference>
<dbReference type="Proteomes" id="UP001525961">
    <property type="component" value="Unassembled WGS sequence"/>
</dbReference>